<name>A0A1Z9Z1E1_9GAMM</name>
<protein>
    <submittedName>
        <fullName evidence="2">Uncharacterized protein</fullName>
    </submittedName>
</protein>
<feature type="transmembrane region" description="Helical" evidence="1">
    <location>
        <begin position="9"/>
        <end position="27"/>
    </location>
</feature>
<dbReference type="OrthoDB" id="6684094at2"/>
<reference evidence="2 3" key="1">
    <citation type="submission" date="2017-05" db="EMBL/GenBank/DDBJ databases">
        <title>Acinetobacter populi ANC 5415 (= PBJ7), whole genome shotgun sequencing project.</title>
        <authorList>
            <person name="Nemec A."/>
            <person name="Radolfova-Krizova L."/>
        </authorList>
    </citation>
    <scope>NUCLEOTIDE SEQUENCE [LARGE SCALE GENOMIC DNA]</scope>
    <source>
        <strain evidence="2 3">PBJ7</strain>
    </source>
</reference>
<accession>A0A1Z9Z1E1</accession>
<feature type="transmembrane region" description="Helical" evidence="1">
    <location>
        <begin position="120"/>
        <end position="139"/>
    </location>
</feature>
<evidence type="ECO:0000313" key="3">
    <source>
        <dbReference type="Proteomes" id="UP000196536"/>
    </source>
</evidence>
<evidence type="ECO:0000313" key="2">
    <source>
        <dbReference type="EMBL" id="OUY08265.1"/>
    </source>
</evidence>
<keyword evidence="1" id="KW-1133">Transmembrane helix</keyword>
<keyword evidence="1" id="KW-0472">Membrane</keyword>
<dbReference type="AlphaFoldDB" id="A0A1Z9Z1E1"/>
<dbReference type="EMBL" id="NEXX01000001">
    <property type="protein sequence ID" value="OUY08265.1"/>
    <property type="molecule type" value="Genomic_DNA"/>
</dbReference>
<organism evidence="2 3">
    <name type="scientific">Acinetobacter populi</name>
    <dbReference type="NCBI Taxonomy" id="1582270"/>
    <lineage>
        <taxon>Bacteria</taxon>
        <taxon>Pseudomonadati</taxon>
        <taxon>Pseudomonadota</taxon>
        <taxon>Gammaproteobacteria</taxon>
        <taxon>Moraxellales</taxon>
        <taxon>Moraxellaceae</taxon>
        <taxon>Acinetobacter</taxon>
    </lineage>
</organism>
<proteinExistence type="predicted"/>
<dbReference type="RefSeq" id="WP_087618907.1">
    <property type="nucleotide sequence ID" value="NZ_NEXX01000001.1"/>
</dbReference>
<gene>
    <name evidence="2" type="ORF">CAP51_01190</name>
</gene>
<evidence type="ECO:0000256" key="1">
    <source>
        <dbReference type="SAM" id="Phobius"/>
    </source>
</evidence>
<dbReference type="Proteomes" id="UP000196536">
    <property type="component" value="Unassembled WGS sequence"/>
</dbReference>
<sequence length="175" mass="20403">MNRKQKNKFLLIFFSIILIVILVPAYPRNDFEIKLLMFIANNLKVTIGSNGSLPFYTAITSIYIFIVSLVFGGVIVYRILKKIGLNKKFQLAFYHHFFEMSISHQGWEKRWLKTPLRKKIYITCIMLFLGFFYICHFFLEDISFASGKRGEIIGLAYNNKIGVIIFESCSSIFLL</sequence>
<keyword evidence="3" id="KW-1185">Reference proteome</keyword>
<keyword evidence="1" id="KW-0812">Transmembrane</keyword>
<comment type="caution">
    <text evidence="2">The sequence shown here is derived from an EMBL/GenBank/DDBJ whole genome shotgun (WGS) entry which is preliminary data.</text>
</comment>
<feature type="transmembrane region" description="Helical" evidence="1">
    <location>
        <begin position="55"/>
        <end position="80"/>
    </location>
</feature>